<evidence type="ECO:0000313" key="2">
    <source>
        <dbReference type="Proteomes" id="UP000606786"/>
    </source>
</evidence>
<feature type="non-terminal residue" evidence="1">
    <location>
        <position position="1"/>
    </location>
</feature>
<proteinExistence type="predicted"/>
<gene>
    <name evidence="1" type="ORF">CCAP1982_LOCUS4514</name>
</gene>
<accession>A0A811UB81</accession>
<dbReference type="EMBL" id="CAJHJT010000001">
    <property type="protein sequence ID" value="CAD6995810.1"/>
    <property type="molecule type" value="Genomic_DNA"/>
</dbReference>
<reference evidence="1" key="1">
    <citation type="submission" date="2020-11" db="EMBL/GenBank/DDBJ databases">
        <authorList>
            <person name="Whitehead M."/>
        </authorList>
    </citation>
    <scope>NUCLEOTIDE SEQUENCE</scope>
    <source>
        <strain evidence="1">EGII</strain>
    </source>
</reference>
<dbReference type="Proteomes" id="UP000606786">
    <property type="component" value="Unassembled WGS sequence"/>
</dbReference>
<organism evidence="1 2">
    <name type="scientific">Ceratitis capitata</name>
    <name type="common">Mediterranean fruit fly</name>
    <name type="synonym">Tephritis capitata</name>
    <dbReference type="NCBI Taxonomy" id="7213"/>
    <lineage>
        <taxon>Eukaryota</taxon>
        <taxon>Metazoa</taxon>
        <taxon>Ecdysozoa</taxon>
        <taxon>Arthropoda</taxon>
        <taxon>Hexapoda</taxon>
        <taxon>Insecta</taxon>
        <taxon>Pterygota</taxon>
        <taxon>Neoptera</taxon>
        <taxon>Endopterygota</taxon>
        <taxon>Diptera</taxon>
        <taxon>Brachycera</taxon>
        <taxon>Muscomorpha</taxon>
        <taxon>Tephritoidea</taxon>
        <taxon>Tephritidae</taxon>
        <taxon>Ceratitis</taxon>
        <taxon>Ceratitis</taxon>
    </lineage>
</organism>
<name>A0A811UB81_CERCA</name>
<evidence type="ECO:0000313" key="1">
    <source>
        <dbReference type="EMBL" id="CAD6995810.1"/>
    </source>
</evidence>
<protein>
    <submittedName>
        <fullName evidence="1">(Mediterranean fruit fly) hypothetical protein</fullName>
    </submittedName>
</protein>
<keyword evidence="2" id="KW-1185">Reference proteome</keyword>
<dbReference type="AlphaFoldDB" id="A0A811UB81"/>
<comment type="caution">
    <text evidence="1">The sequence shown here is derived from an EMBL/GenBank/DDBJ whole genome shotgun (WGS) entry which is preliminary data.</text>
</comment>
<sequence>PLCAVPSSSSATSNLRDEFKVFSWQLATGNWEDMLHDQAVEKVLQIPMRAPTTMT</sequence>